<protein>
    <recommendedName>
        <fullName evidence="2">DUF4350 domain-containing protein</fullName>
    </recommendedName>
</protein>
<evidence type="ECO:0000256" key="1">
    <source>
        <dbReference type="SAM" id="MobiDB-lite"/>
    </source>
</evidence>
<comment type="caution">
    <text evidence="3">The sequence shown here is derived from an EMBL/GenBank/DDBJ whole genome shotgun (WGS) entry which is preliminary data.</text>
</comment>
<dbReference type="AlphaFoldDB" id="A0A1E7KXB5"/>
<dbReference type="RefSeq" id="WP_070019447.1">
    <property type="nucleotide sequence ID" value="NZ_LJGW01000416.1"/>
</dbReference>
<feature type="region of interest" description="Disordered" evidence="1">
    <location>
        <begin position="358"/>
        <end position="378"/>
    </location>
</feature>
<proteinExistence type="predicted"/>
<evidence type="ECO:0000259" key="2">
    <source>
        <dbReference type="Pfam" id="PF14258"/>
    </source>
</evidence>
<sequence length="429" mass="45104">MSEPSATSLSPSARHLWNRARGLLLAAAILAVSGVVIAAVRSGNEYGALDPRSTADHGSKATAQLLRDRGVGIRIVTTTAGAEKAAGTDTTLLVSDPEALSRHQRAELRDAMDRGGRTVVLAPGPAATRTLVPGVRAAAPAVTQPTPPDCDFPPAERAGDADLGGIRYATANDRADLCYLHDGLPSLLRVPDEPADSGRRIGAEGDTVLLGTPAPLYNRQLDQHGNASLMLQLLGSRPHLVWYLPSSADASAPQEGQRGFLDLAPDGWVWATAQLSIAAVLAALWRARRLGPLVPEQLPVSVRASETTEGRARLYRRADARDRAADALRTSARARLASVAGVSPTEADSPRTLIPALTASGRTGAHPGEAPDAGSDLGETPRLLSLLFGPAPATDAELVRLADELDHLERRLTYATSATRPTTDKDRLS</sequence>
<name>A0A1E7KXB5_9ACTN</name>
<accession>A0A1E7KXB5</accession>
<dbReference type="Proteomes" id="UP000176005">
    <property type="component" value="Unassembled WGS sequence"/>
</dbReference>
<dbReference type="InterPro" id="IPR025646">
    <property type="entry name" value="DUF4350"/>
</dbReference>
<organism evidence="3 4">
    <name type="scientific">Streptomyces nanshensis</name>
    <dbReference type="NCBI Taxonomy" id="518642"/>
    <lineage>
        <taxon>Bacteria</taxon>
        <taxon>Bacillati</taxon>
        <taxon>Actinomycetota</taxon>
        <taxon>Actinomycetes</taxon>
        <taxon>Kitasatosporales</taxon>
        <taxon>Streptomycetaceae</taxon>
        <taxon>Streptomyces</taxon>
    </lineage>
</organism>
<dbReference type="EMBL" id="LJGW01000416">
    <property type="protein sequence ID" value="OEV08550.1"/>
    <property type="molecule type" value="Genomic_DNA"/>
</dbReference>
<reference evidence="3 4" key="1">
    <citation type="journal article" date="2016" name="Front. Microbiol.">
        <title>Comparative Genomics Analysis of Streptomyces Species Reveals Their Adaptation to the Marine Environment and Their Diversity at the Genomic Level.</title>
        <authorList>
            <person name="Tian X."/>
            <person name="Zhang Z."/>
            <person name="Yang T."/>
            <person name="Chen M."/>
            <person name="Li J."/>
            <person name="Chen F."/>
            <person name="Yang J."/>
            <person name="Li W."/>
            <person name="Zhang B."/>
            <person name="Zhang Z."/>
            <person name="Wu J."/>
            <person name="Zhang C."/>
            <person name="Long L."/>
            <person name="Xiao J."/>
        </authorList>
    </citation>
    <scope>NUCLEOTIDE SEQUENCE [LARGE SCALE GENOMIC DNA]</scope>
    <source>
        <strain evidence="3 4">SCSIO 10429</strain>
    </source>
</reference>
<gene>
    <name evidence="3" type="ORF">AN218_25955</name>
</gene>
<evidence type="ECO:0000313" key="3">
    <source>
        <dbReference type="EMBL" id="OEV08550.1"/>
    </source>
</evidence>
<evidence type="ECO:0000313" key="4">
    <source>
        <dbReference type="Proteomes" id="UP000176005"/>
    </source>
</evidence>
<dbReference type="Pfam" id="PF14258">
    <property type="entry name" value="DUF4350"/>
    <property type="match status" value="1"/>
</dbReference>
<feature type="domain" description="DUF4350" evidence="2">
    <location>
        <begin position="52"/>
        <end position="234"/>
    </location>
</feature>
<keyword evidence="4" id="KW-1185">Reference proteome</keyword>
<dbReference type="PATRIC" id="fig|518642.10.peg.5952"/>